<dbReference type="Gene3D" id="3.30.390.10">
    <property type="entry name" value="Enolase-like, N-terminal domain"/>
    <property type="match status" value="1"/>
</dbReference>
<comment type="pathway">
    <text evidence="5">Carbohydrate degradation; glycolysis; pyruvate from D-glyceraldehyde 3-phosphate: step 4/5.</text>
</comment>
<dbReference type="InterPro" id="IPR015824">
    <property type="entry name" value="Phosphoglycerate_kinase_N"/>
</dbReference>
<evidence type="ECO:0000256" key="2">
    <source>
        <dbReference type="ARBA" id="ARBA00001946"/>
    </source>
</evidence>
<evidence type="ECO:0000259" key="19">
    <source>
        <dbReference type="SMART" id="SM01192"/>
    </source>
</evidence>
<name>A0A7S1RUV5_ALECA</name>
<evidence type="ECO:0000256" key="18">
    <source>
        <dbReference type="RuleBase" id="RU000696"/>
    </source>
</evidence>
<comment type="subunit">
    <text evidence="18">Monomer.</text>
</comment>
<comment type="similarity">
    <text evidence="6 17">Belongs to the phosphoglycerate kinase family.</text>
</comment>
<dbReference type="SUPFAM" id="SSF54826">
    <property type="entry name" value="Enolase N-terminal domain-like"/>
    <property type="match status" value="1"/>
</dbReference>
<dbReference type="InterPro" id="IPR020810">
    <property type="entry name" value="Enolase_C"/>
</dbReference>
<keyword evidence="8" id="KW-0963">Cytoplasm</keyword>
<dbReference type="EMBL" id="HBGE01088947">
    <property type="protein sequence ID" value="CAD9176205.1"/>
    <property type="molecule type" value="Transcribed_RNA"/>
</dbReference>
<dbReference type="InterPro" id="IPR000941">
    <property type="entry name" value="Enolase"/>
</dbReference>
<dbReference type="InterPro" id="IPR036043">
    <property type="entry name" value="Phosphoglycerate_kinase_sf"/>
</dbReference>
<evidence type="ECO:0000259" key="20">
    <source>
        <dbReference type="SMART" id="SM01193"/>
    </source>
</evidence>
<reference evidence="21" key="1">
    <citation type="submission" date="2021-01" db="EMBL/GenBank/DDBJ databases">
        <authorList>
            <person name="Corre E."/>
            <person name="Pelletier E."/>
            <person name="Niang G."/>
            <person name="Scheremetjew M."/>
            <person name="Finn R."/>
            <person name="Kale V."/>
            <person name="Holt S."/>
            <person name="Cochrane G."/>
            <person name="Meng A."/>
            <person name="Brown T."/>
            <person name="Cohen L."/>
        </authorList>
    </citation>
    <scope>NUCLEOTIDE SEQUENCE</scope>
    <source>
        <strain evidence="21">OF101</strain>
    </source>
</reference>
<evidence type="ECO:0000313" key="21">
    <source>
        <dbReference type="EMBL" id="CAD9176205.1"/>
    </source>
</evidence>
<evidence type="ECO:0000256" key="12">
    <source>
        <dbReference type="ARBA" id="ARBA00022777"/>
    </source>
</evidence>
<dbReference type="PRINTS" id="PR00477">
    <property type="entry name" value="PHGLYCKINASE"/>
</dbReference>
<dbReference type="Gene3D" id="3.20.20.120">
    <property type="entry name" value="Enolase-like C-terminal domain"/>
    <property type="match status" value="1"/>
</dbReference>
<evidence type="ECO:0000256" key="7">
    <source>
        <dbReference type="ARBA" id="ARBA00009604"/>
    </source>
</evidence>
<evidence type="ECO:0000256" key="6">
    <source>
        <dbReference type="ARBA" id="ARBA00008982"/>
    </source>
</evidence>
<dbReference type="HAMAP" id="MF_00145">
    <property type="entry name" value="Phosphoglyc_kinase"/>
    <property type="match status" value="1"/>
</dbReference>
<sequence>MPTKRKIEDVDVSGRRVYLRVDFNVPQDKKDPSVITNTQRIDGALPTIKSVLDRGAKSVVLASHLGRPDGCVVDKYSLRPVAKIVEEKLGRAVTFLPDCCGPEVESACADPAPGSVFLLENLRFHVEEEGKGVDAEGNKLKADKDKVAAFRASIQKLADVYCNDAFGTAHRAHSSMLGEGFDVKCSGGLMSKELDAFAKVLDSPAKPVLAILGGAKVSDKIQLIMNMLDKVDKMIIGGGMAYTFLKVSDGMAIGTSLYDEEGAKIVPDIMKKAKDLGVEIVLPVDFIISSKFGEDGDIKAATKEEGIPDGFMGLDCGEKSMAMNKKAVEESKTIIWNGPMGVFEMAKFEAGTKSMMAKVVEVTKSGTITVIGGGDTATACKKYDTEDKVTHCSTGGGASLELLEGKELPGVAALDDAPAKAGGGGGSSKITSVMAREIFDSRGNPTVEVDLCTETALFRAAVPSGASTGIYEALELRDNDKNRLLGKGVLTAVKNVNELIAPKLIGMDVTEQTKIDKVMVEELDGSKNEWGWSKAKLGANAILAVSMAVCRAGAAASEVPLYQYIAQLSGKPTDKFVMPVPSFNVINGGSHAGNRLACQEFMILPVGASSFKDAMVIGAEIYHTLKTVIKKKYGQDACNVGDEGGFAPSVQDNNEALDILMEAIKKSGHEAKVKIGTDVAASEFYNADTKKYDLDFKNPDSPDSMKKTTDELIAYYKDWLAKYPLVSIEDPFDQDDWDAYSKFQAEVGSSVQIVGDDLLVTNPKRVQKALDVKACNALLLKVNQIGSITEAIEAASMSMHAGWGVMVSHRSGETEDAFIADLVVGLRTGEIKTGAPCRSERLAKYNQLLRIEEQLGRRAYYAGEKFRES</sequence>
<evidence type="ECO:0000256" key="17">
    <source>
        <dbReference type="RuleBase" id="RU000532"/>
    </source>
</evidence>
<evidence type="ECO:0000256" key="5">
    <source>
        <dbReference type="ARBA" id="ARBA00005031"/>
    </source>
</evidence>
<evidence type="ECO:0000256" key="8">
    <source>
        <dbReference type="ARBA" id="ARBA00022490"/>
    </source>
</evidence>
<dbReference type="SUPFAM" id="SSF51604">
    <property type="entry name" value="Enolase C-terminal domain-like"/>
    <property type="match status" value="1"/>
</dbReference>
<dbReference type="AlphaFoldDB" id="A0A7S1RUV5"/>
<organism evidence="21">
    <name type="scientific">Alexandrium catenella</name>
    <name type="common">Red tide dinoflagellate</name>
    <name type="synonym">Gonyaulax catenella</name>
    <dbReference type="NCBI Taxonomy" id="2925"/>
    <lineage>
        <taxon>Eukaryota</taxon>
        <taxon>Sar</taxon>
        <taxon>Alveolata</taxon>
        <taxon>Dinophyceae</taxon>
        <taxon>Gonyaulacales</taxon>
        <taxon>Pyrocystaceae</taxon>
        <taxon>Alexandrium</taxon>
    </lineage>
</organism>
<evidence type="ECO:0000256" key="3">
    <source>
        <dbReference type="ARBA" id="ARBA00004496"/>
    </source>
</evidence>
<dbReference type="PANTHER" id="PTHR11902:SF1">
    <property type="entry name" value="ENOLASE"/>
    <property type="match status" value="1"/>
</dbReference>
<dbReference type="InterPro" id="IPR020809">
    <property type="entry name" value="Enolase_CS"/>
</dbReference>
<dbReference type="SFLD" id="SFLDG00178">
    <property type="entry name" value="enolase"/>
    <property type="match status" value="1"/>
</dbReference>
<dbReference type="FunFam" id="3.40.50.1260:FF:000031">
    <property type="entry name" value="Phosphoglycerate kinase 1"/>
    <property type="match status" value="1"/>
</dbReference>
<gene>
    <name evidence="21" type="ORF">ACAT0790_LOCUS52974</name>
</gene>
<dbReference type="InterPro" id="IPR020811">
    <property type="entry name" value="Enolase_N"/>
</dbReference>
<evidence type="ECO:0000256" key="16">
    <source>
        <dbReference type="ARBA" id="ARBA00023239"/>
    </source>
</evidence>
<dbReference type="InterPro" id="IPR001576">
    <property type="entry name" value="Phosphoglycerate_kinase"/>
</dbReference>
<dbReference type="GO" id="GO:0000015">
    <property type="term" value="C:phosphopyruvate hydratase complex"/>
    <property type="evidence" value="ECO:0007669"/>
    <property type="project" value="InterPro"/>
</dbReference>
<dbReference type="GO" id="GO:0004618">
    <property type="term" value="F:phosphoglycerate kinase activity"/>
    <property type="evidence" value="ECO:0007669"/>
    <property type="project" value="UniProtKB-EC"/>
</dbReference>
<evidence type="ECO:0000256" key="11">
    <source>
        <dbReference type="ARBA" id="ARBA00022741"/>
    </source>
</evidence>
<dbReference type="CDD" id="cd00318">
    <property type="entry name" value="Phosphoglycerate_kinase"/>
    <property type="match status" value="1"/>
</dbReference>
<dbReference type="GO" id="GO:0004634">
    <property type="term" value="F:phosphopyruvate hydratase activity"/>
    <property type="evidence" value="ECO:0007669"/>
    <property type="project" value="InterPro"/>
</dbReference>
<dbReference type="FunFam" id="3.30.390.10:FF:000001">
    <property type="entry name" value="Enolase"/>
    <property type="match status" value="1"/>
</dbReference>
<keyword evidence="11" id="KW-0547">Nucleotide-binding</keyword>
<proteinExistence type="inferred from homology"/>
<evidence type="ECO:0000256" key="13">
    <source>
        <dbReference type="ARBA" id="ARBA00022840"/>
    </source>
</evidence>
<keyword evidence="10" id="KW-0479">Metal-binding</keyword>
<evidence type="ECO:0000256" key="9">
    <source>
        <dbReference type="ARBA" id="ARBA00022679"/>
    </source>
</evidence>
<dbReference type="Pfam" id="PF00162">
    <property type="entry name" value="PGK"/>
    <property type="match status" value="1"/>
</dbReference>
<dbReference type="SMART" id="SM01193">
    <property type="entry name" value="Enolase_N"/>
    <property type="match status" value="1"/>
</dbReference>
<keyword evidence="13" id="KW-0067">ATP-binding</keyword>
<protein>
    <recommendedName>
        <fullName evidence="17">Phosphoglycerate kinase</fullName>
        <ecNumber evidence="17">2.7.2.3</ecNumber>
    </recommendedName>
</protein>
<dbReference type="UniPathway" id="UPA00109">
    <property type="reaction ID" value="UER00185"/>
</dbReference>
<dbReference type="Pfam" id="PF00113">
    <property type="entry name" value="Enolase_C"/>
    <property type="match status" value="1"/>
</dbReference>
<feature type="domain" description="Enolase N-terminal" evidence="20">
    <location>
        <begin position="430"/>
        <end position="565"/>
    </location>
</feature>
<dbReference type="Pfam" id="PF03952">
    <property type="entry name" value="Enolase_N"/>
    <property type="match status" value="1"/>
</dbReference>
<evidence type="ECO:0000256" key="15">
    <source>
        <dbReference type="ARBA" id="ARBA00023152"/>
    </source>
</evidence>
<keyword evidence="16" id="KW-0456">Lyase</keyword>
<dbReference type="GO" id="GO:0006096">
    <property type="term" value="P:glycolytic process"/>
    <property type="evidence" value="ECO:0007669"/>
    <property type="project" value="UniProtKB-UniPathway"/>
</dbReference>
<feature type="domain" description="Enolase C-terminal TIM barrel" evidence="19">
    <location>
        <begin position="575"/>
        <end position="869"/>
    </location>
</feature>
<keyword evidence="14" id="KW-0460">Magnesium</keyword>
<dbReference type="CDD" id="cd03313">
    <property type="entry name" value="enolase"/>
    <property type="match status" value="1"/>
</dbReference>
<evidence type="ECO:0000256" key="1">
    <source>
        <dbReference type="ARBA" id="ARBA00000642"/>
    </source>
</evidence>
<dbReference type="NCBIfam" id="TIGR01060">
    <property type="entry name" value="eno"/>
    <property type="match status" value="1"/>
</dbReference>
<comment type="cofactor">
    <cofactor evidence="2">
        <name>Mg(2+)</name>
        <dbReference type="ChEBI" id="CHEBI:18420"/>
    </cofactor>
</comment>
<comment type="pathway">
    <text evidence="4 17">Carbohydrate degradation; glycolysis; pyruvate from D-glyceraldehyde 3-phosphate: step 2/5.</text>
</comment>
<dbReference type="GO" id="GO:0005524">
    <property type="term" value="F:ATP binding"/>
    <property type="evidence" value="ECO:0007669"/>
    <property type="project" value="UniProtKB-KW"/>
</dbReference>
<dbReference type="GO" id="GO:0000287">
    <property type="term" value="F:magnesium ion binding"/>
    <property type="evidence" value="ECO:0007669"/>
    <property type="project" value="InterPro"/>
</dbReference>
<keyword evidence="15" id="KW-0324">Glycolysis</keyword>
<dbReference type="FunFam" id="3.20.20.120:FF:000002">
    <property type="entry name" value="Enolase 1"/>
    <property type="match status" value="1"/>
</dbReference>
<evidence type="ECO:0000256" key="10">
    <source>
        <dbReference type="ARBA" id="ARBA00022723"/>
    </source>
</evidence>
<keyword evidence="9 17" id="KW-0808">Transferase</keyword>
<evidence type="ECO:0000256" key="4">
    <source>
        <dbReference type="ARBA" id="ARBA00004838"/>
    </source>
</evidence>
<dbReference type="HAMAP" id="MF_00318">
    <property type="entry name" value="Enolase"/>
    <property type="match status" value="1"/>
</dbReference>
<dbReference type="SUPFAM" id="SSF53748">
    <property type="entry name" value="Phosphoglycerate kinase"/>
    <property type="match status" value="1"/>
</dbReference>
<accession>A0A7S1RUV5</accession>
<dbReference type="InterPro" id="IPR036849">
    <property type="entry name" value="Enolase-like_C_sf"/>
</dbReference>
<comment type="subcellular location">
    <subcellularLocation>
        <location evidence="3">Cytoplasm</location>
    </subcellularLocation>
</comment>
<dbReference type="Gene3D" id="3.40.50.1260">
    <property type="entry name" value="Phosphoglycerate kinase, N-terminal domain"/>
    <property type="match status" value="2"/>
</dbReference>
<comment type="catalytic activity">
    <reaction evidence="1 17">
        <text>(2R)-3-phosphoglycerate + ATP = (2R)-3-phospho-glyceroyl phosphate + ADP</text>
        <dbReference type="Rhea" id="RHEA:14801"/>
        <dbReference type="ChEBI" id="CHEBI:30616"/>
        <dbReference type="ChEBI" id="CHEBI:57604"/>
        <dbReference type="ChEBI" id="CHEBI:58272"/>
        <dbReference type="ChEBI" id="CHEBI:456216"/>
        <dbReference type="EC" id="2.7.2.3"/>
    </reaction>
</comment>
<evidence type="ECO:0000256" key="14">
    <source>
        <dbReference type="ARBA" id="ARBA00022842"/>
    </source>
</evidence>
<dbReference type="EC" id="2.7.2.3" evidence="17"/>
<dbReference type="SMART" id="SM01192">
    <property type="entry name" value="Enolase_C"/>
    <property type="match status" value="1"/>
</dbReference>
<comment type="similarity">
    <text evidence="7">Belongs to the enolase family.</text>
</comment>
<dbReference type="PROSITE" id="PS00164">
    <property type="entry name" value="ENOLASE"/>
    <property type="match status" value="1"/>
</dbReference>
<dbReference type="FunFam" id="3.40.50.1260:FF:000019">
    <property type="entry name" value="Phosphoglycerate kinase 1"/>
    <property type="match status" value="1"/>
</dbReference>
<dbReference type="SFLD" id="SFLDS00001">
    <property type="entry name" value="Enolase"/>
    <property type="match status" value="1"/>
</dbReference>
<dbReference type="SFLD" id="SFLDF00002">
    <property type="entry name" value="enolase"/>
    <property type="match status" value="1"/>
</dbReference>
<dbReference type="PANTHER" id="PTHR11902">
    <property type="entry name" value="ENOLASE"/>
    <property type="match status" value="1"/>
</dbReference>
<keyword evidence="12 17" id="KW-0418">Kinase</keyword>
<dbReference type="InterPro" id="IPR029017">
    <property type="entry name" value="Enolase-like_N"/>
</dbReference>